<sequence>MLRTILDRNLEDRDFVEMATMRLKESHQYLETDFKLHVKEVSRVADHCIRHALSDRKDAAFAAQCQGGGLNDSHQHDLVCDRCEQLKSVLGEIRKHVSKYALPDNEKERVEAKYLAAERAIMEMRRHQLRSVLSSTTRKNIVEELGTEGNADALLTLDWAMKWLPTKARETQKDFFGKKGISWHITHVLRRSQDDNFEQRTLVHITEQSSQDSETVLAILRHVLKELKKSGVNSVILRSDNAGCYHGNKVLATINKISEETNVQIMRYTFSESQAGKSSCDRMASVIKRHLHAYIDQGNDGWALKRPPKRSRFSGKQRDYINAAFDRGTRKKSAKVDSRQLAKQMEEELVAGTSTFRFRPNELLSASQISGHFTRKLERKRNLQPECVDDPEAAECSDIDDQDATSEDDEYENTEDPMFYSVEDEMTELVAAANIIDDTGENSDEPSLIPTAPPTTVRLHNLRHRTRKPF</sequence>
<dbReference type="WBParaSite" id="PSAMB.scaffold1999size26138.g16141.t1">
    <property type="protein sequence ID" value="PSAMB.scaffold1999size26138.g16141.t1"/>
    <property type="gene ID" value="PSAMB.scaffold1999size26138.g16141"/>
</dbReference>
<evidence type="ECO:0000313" key="3">
    <source>
        <dbReference type="WBParaSite" id="PSAMB.scaffold1999size26138.g16141.t1"/>
    </source>
</evidence>
<feature type="compositionally biased region" description="Basic residues" evidence="1">
    <location>
        <begin position="460"/>
        <end position="470"/>
    </location>
</feature>
<keyword evidence="2" id="KW-1185">Reference proteome</keyword>
<proteinExistence type="predicted"/>
<feature type="region of interest" description="Disordered" evidence="1">
    <location>
        <begin position="385"/>
        <end position="414"/>
    </location>
</feature>
<dbReference type="AlphaFoldDB" id="A0A914VI08"/>
<dbReference type="Proteomes" id="UP000887566">
    <property type="component" value="Unplaced"/>
</dbReference>
<protein>
    <submittedName>
        <fullName evidence="3">Uncharacterized protein</fullName>
    </submittedName>
</protein>
<dbReference type="PANTHER" id="PTHR33845">
    <property type="entry name" value="C2H2-TYPE DOMAIN-CONTAINING PROTEIN"/>
    <property type="match status" value="1"/>
</dbReference>
<accession>A0A914VI08</accession>
<feature type="region of interest" description="Disordered" evidence="1">
    <location>
        <begin position="438"/>
        <end position="470"/>
    </location>
</feature>
<name>A0A914VI08_9BILA</name>
<organism evidence="2 3">
    <name type="scientific">Plectus sambesii</name>
    <dbReference type="NCBI Taxonomy" id="2011161"/>
    <lineage>
        <taxon>Eukaryota</taxon>
        <taxon>Metazoa</taxon>
        <taxon>Ecdysozoa</taxon>
        <taxon>Nematoda</taxon>
        <taxon>Chromadorea</taxon>
        <taxon>Plectida</taxon>
        <taxon>Plectina</taxon>
        <taxon>Plectoidea</taxon>
        <taxon>Plectidae</taxon>
        <taxon>Plectus</taxon>
    </lineage>
</organism>
<evidence type="ECO:0000256" key="1">
    <source>
        <dbReference type="SAM" id="MobiDB-lite"/>
    </source>
</evidence>
<dbReference type="PANTHER" id="PTHR33845:SF1">
    <property type="entry name" value="C2H2-TYPE DOMAIN-CONTAINING PROTEIN"/>
    <property type="match status" value="1"/>
</dbReference>
<feature type="compositionally biased region" description="Acidic residues" evidence="1">
    <location>
        <begin position="387"/>
        <end position="414"/>
    </location>
</feature>
<evidence type="ECO:0000313" key="2">
    <source>
        <dbReference type="Proteomes" id="UP000887566"/>
    </source>
</evidence>
<reference evidence="3" key="1">
    <citation type="submission" date="2022-11" db="UniProtKB">
        <authorList>
            <consortium name="WormBaseParasite"/>
        </authorList>
    </citation>
    <scope>IDENTIFICATION</scope>
</reference>